<reference evidence="1" key="1">
    <citation type="submission" date="2020-08" db="EMBL/GenBank/DDBJ databases">
        <title>Genomic Encyclopedia of Type Strains, Phase IV (KMG-IV): sequencing the most valuable type-strain genomes for metagenomic binning, comparative biology and taxonomic classification.</title>
        <authorList>
            <person name="Goeker M."/>
        </authorList>
    </citation>
    <scope>NUCLEOTIDE SEQUENCE</scope>
    <source>
        <strain evidence="1">DSM 669</strain>
    </source>
</reference>
<dbReference type="Proteomes" id="UP000642919">
    <property type="component" value="Unassembled WGS sequence"/>
</dbReference>
<evidence type="ECO:0000313" key="1">
    <source>
        <dbReference type="EMBL" id="MBB6090955.1"/>
    </source>
</evidence>
<sequence>MGLEHSLNEAIYTLFSWVRGNRTRDRDKLMEQINHSFVNVRR</sequence>
<gene>
    <name evidence="1" type="ORF">HNR49_002341</name>
</gene>
<protein>
    <submittedName>
        <fullName evidence="1">Uncharacterized protein</fullName>
    </submittedName>
</protein>
<accession>A0A841HFU3</accession>
<comment type="caution">
    <text evidence="1">The sequence shown here is derived from an EMBL/GenBank/DDBJ whole genome shotgun (WGS) entry which is preliminary data.</text>
</comment>
<organism evidence="1 2">
    <name type="scientific">Halobacterium salinarum</name>
    <name type="common">Halobacterium halobium</name>
    <dbReference type="NCBI Taxonomy" id="2242"/>
    <lineage>
        <taxon>Archaea</taxon>
        <taxon>Methanobacteriati</taxon>
        <taxon>Methanobacteriota</taxon>
        <taxon>Stenosarchaea group</taxon>
        <taxon>Halobacteria</taxon>
        <taxon>Halobacteriales</taxon>
        <taxon>Halobacteriaceae</taxon>
        <taxon>Halobacterium</taxon>
    </lineage>
</organism>
<proteinExistence type="predicted"/>
<dbReference type="AlphaFoldDB" id="A0A841HFU3"/>
<name>A0A841HFU3_HALSI</name>
<dbReference type="EMBL" id="JACHGX010000013">
    <property type="protein sequence ID" value="MBB6090955.1"/>
    <property type="molecule type" value="Genomic_DNA"/>
</dbReference>
<evidence type="ECO:0000313" key="2">
    <source>
        <dbReference type="Proteomes" id="UP000642919"/>
    </source>
</evidence>